<dbReference type="InterPro" id="IPR036770">
    <property type="entry name" value="Ankyrin_rpt-contain_sf"/>
</dbReference>
<sequence>MPRKSAAELKKQRRADRWGVGSADTPPVEGAPTPARLLQLWINNHATDKAPDGVAWGAHVQKWRSDGAQDTHISAIIAATTFTKNATITAITLTDLLEDYDPPVFGVEFTHPANVQDNNGLTPLLFVLKTIYGWLHSTKCARTALLREKIKVGLLKVLKALKSDSDFLYAAPGGVTALHLAIGLEYACLGEECIESLLACGCDPDAPLDESGDRPVHLAARHNPNALKPLLQGVTFVRRPGDESDEPEPEASLATPNSRNFKGESPLDIAVRMRYVSSVALLLQGGADPNVLDADGDTPLAKAEYDQINFGGWAISTLLKDHGALALIPEEPYDEDHWTSHWEKCCTRASDRGLDDDVEESVLEPLPPDVARRRHTIR</sequence>
<keyword evidence="1" id="KW-0677">Repeat</keyword>
<dbReference type="InterPro" id="IPR002110">
    <property type="entry name" value="Ankyrin_rpt"/>
</dbReference>
<evidence type="ECO:0000313" key="6">
    <source>
        <dbReference type="EMBL" id="CAH0373191.1"/>
    </source>
</evidence>
<dbReference type="EMBL" id="CAKKNE010000004">
    <property type="protein sequence ID" value="CAH0373191.1"/>
    <property type="molecule type" value="Genomic_DNA"/>
</dbReference>
<dbReference type="EMBL" id="HBIW01013055">
    <property type="protein sequence ID" value="CAE0695771.1"/>
    <property type="molecule type" value="Transcribed_RNA"/>
</dbReference>
<dbReference type="Pfam" id="PF12796">
    <property type="entry name" value="Ank_2"/>
    <property type="match status" value="1"/>
</dbReference>
<evidence type="ECO:0000256" key="4">
    <source>
        <dbReference type="SAM" id="MobiDB-lite"/>
    </source>
</evidence>
<organism evidence="5">
    <name type="scientific">Pelagomonas calceolata</name>
    <dbReference type="NCBI Taxonomy" id="35677"/>
    <lineage>
        <taxon>Eukaryota</taxon>
        <taxon>Sar</taxon>
        <taxon>Stramenopiles</taxon>
        <taxon>Ochrophyta</taxon>
        <taxon>Pelagophyceae</taxon>
        <taxon>Pelagomonadales</taxon>
        <taxon>Pelagomonadaceae</taxon>
        <taxon>Pelagomonas</taxon>
    </lineage>
</organism>
<feature type="repeat" description="ANK" evidence="3">
    <location>
        <begin position="262"/>
        <end position="294"/>
    </location>
</feature>
<dbReference type="AlphaFoldDB" id="A0A7S4E846"/>
<dbReference type="OrthoDB" id="366390at2759"/>
<dbReference type="PANTHER" id="PTHR24198:SF165">
    <property type="entry name" value="ANKYRIN REPEAT-CONTAINING PROTEIN-RELATED"/>
    <property type="match status" value="1"/>
</dbReference>
<dbReference type="PANTHER" id="PTHR24198">
    <property type="entry name" value="ANKYRIN REPEAT AND PROTEIN KINASE DOMAIN-CONTAINING PROTEIN"/>
    <property type="match status" value="1"/>
</dbReference>
<protein>
    <submittedName>
        <fullName evidence="5">Uncharacterized protein</fullName>
    </submittedName>
</protein>
<dbReference type="PROSITE" id="PS50297">
    <property type="entry name" value="ANK_REP_REGION"/>
    <property type="match status" value="1"/>
</dbReference>
<dbReference type="SMART" id="SM00248">
    <property type="entry name" value="ANK"/>
    <property type="match status" value="2"/>
</dbReference>
<evidence type="ECO:0000256" key="1">
    <source>
        <dbReference type="ARBA" id="ARBA00022737"/>
    </source>
</evidence>
<evidence type="ECO:0000256" key="3">
    <source>
        <dbReference type="PROSITE-ProRule" id="PRU00023"/>
    </source>
</evidence>
<dbReference type="Gene3D" id="1.25.40.20">
    <property type="entry name" value="Ankyrin repeat-containing domain"/>
    <property type="match status" value="2"/>
</dbReference>
<feature type="compositionally biased region" description="Basic and acidic residues" evidence="4">
    <location>
        <begin position="1"/>
        <end position="10"/>
    </location>
</feature>
<feature type="region of interest" description="Disordered" evidence="4">
    <location>
        <begin position="238"/>
        <end position="260"/>
    </location>
</feature>
<accession>A0A7S4E846</accession>
<dbReference type="PROSITE" id="PS50088">
    <property type="entry name" value="ANK_REPEAT"/>
    <property type="match status" value="1"/>
</dbReference>
<evidence type="ECO:0000313" key="5">
    <source>
        <dbReference type="EMBL" id="CAE0695771.1"/>
    </source>
</evidence>
<keyword evidence="2 3" id="KW-0040">ANK repeat</keyword>
<keyword evidence="7" id="KW-1185">Reference proteome</keyword>
<dbReference type="SUPFAM" id="SSF48403">
    <property type="entry name" value="Ankyrin repeat"/>
    <property type="match status" value="1"/>
</dbReference>
<name>A0A7S4E846_9STRA</name>
<gene>
    <name evidence="5" type="ORF">PCAL00307_LOCUS11207</name>
    <name evidence="6" type="ORF">PECAL_4P03710</name>
</gene>
<dbReference type="Proteomes" id="UP000789595">
    <property type="component" value="Unassembled WGS sequence"/>
</dbReference>
<reference evidence="5" key="1">
    <citation type="submission" date="2021-01" db="EMBL/GenBank/DDBJ databases">
        <authorList>
            <person name="Corre E."/>
            <person name="Pelletier E."/>
            <person name="Niang G."/>
            <person name="Scheremetjew M."/>
            <person name="Finn R."/>
            <person name="Kale V."/>
            <person name="Holt S."/>
            <person name="Cochrane G."/>
            <person name="Meng A."/>
            <person name="Brown T."/>
            <person name="Cohen L."/>
        </authorList>
    </citation>
    <scope>NUCLEOTIDE SEQUENCE</scope>
    <source>
        <strain evidence="5">CCMP1756</strain>
    </source>
</reference>
<evidence type="ECO:0000256" key="2">
    <source>
        <dbReference type="ARBA" id="ARBA00023043"/>
    </source>
</evidence>
<proteinExistence type="predicted"/>
<evidence type="ECO:0000313" key="7">
    <source>
        <dbReference type="Proteomes" id="UP000789595"/>
    </source>
</evidence>
<reference evidence="6" key="2">
    <citation type="submission" date="2021-11" db="EMBL/GenBank/DDBJ databases">
        <authorList>
            <consortium name="Genoscope - CEA"/>
            <person name="William W."/>
        </authorList>
    </citation>
    <scope>NUCLEOTIDE SEQUENCE</scope>
</reference>
<feature type="region of interest" description="Disordered" evidence="4">
    <location>
        <begin position="1"/>
        <end position="30"/>
    </location>
</feature>